<keyword evidence="9" id="KW-1185">Reference proteome</keyword>
<evidence type="ECO:0000313" key="9">
    <source>
        <dbReference type="Proteomes" id="UP000199568"/>
    </source>
</evidence>
<dbReference type="PANTHER" id="PTHR33602:SF1">
    <property type="entry name" value="REGULATORY PROTEIN RECX FAMILY PROTEIN"/>
    <property type="match status" value="1"/>
</dbReference>
<dbReference type="GO" id="GO:0006282">
    <property type="term" value="P:regulation of DNA repair"/>
    <property type="evidence" value="ECO:0007669"/>
    <property type="project" value="UniProtKB-UniRule"/>
</dbReference>
<feature type="domain" description="RecX third three-helical" evidence="6">
    <location>
        <begin position="113"/>
        <end position="149"/>
    </location>
</feature>
<proteinExistence type="inferred from homology"/>
<dbReference type="InterPro" id="IPR053926">
    <property type="entry name" value="RecX_HTH_1st"/>
</dbReference>
<feature type="domain" description="RecX first three-helical" evidence="7">
    <location>
        <begin position="9"/>
        <end position="48"/>
    </location>
</feature>
<organism evidence="8 9">
    <name type="scientific">Natronincola peptidivorans</name>
    <dbReference type="NCBI Taxonomy" id="426128"/>
    <lineage>
        <taxon>Bacteria</taxon>
        <taxon>Bacillati</taxon>
        <taxon>Bacillota</taxon>
        <taxon>Clostridia</taxon>
        <taxon>Peptostreptococcales</taxon>
        <taxon>Natronincolaceae</taxon>
        <taxon>Natronincola</taxon>
    </lineage>
</organism>
<dbReference type="RefSeq" id="WP_090438274.1">
    <property type="nucleotide sequence ID" value="NZ_FOHU01000001.1"/>
</dbReference>
<evidence type="ECO:0000256" key="1">
    <source>
        <dbReference type="ARBA" id="ARBA00004496"/>
    </source>
</evidence>
<dbReference type="HAMAP" id="MF_01114">
    <property type="entry name" value="RecX"/>
    <property type="match status" value="1"/>
</dbReference>
<comment type="subcellular location">
    <subcellularLocation>
        <location evidence="1 5">Cytoplasm</location>
    </subcellularLocation>
</comment>
<comment type="function">
    <text evidence="5">Modulates RecA activity.</text>
</comment>
<dbReference type="OrthoDB" id="9804967at2"/>
<evidence type="ECO:0000259" key="6">
    <source>
        <dbReference type="Pfam" id="PF21981"/>
    </source>
</evidence>
<gene>
    <name evidence="5" type="primary">recX</name>
    <name evidence="8" type="ORF">SAMN05660297_00320</name>
</gene>
<accession>A0A1H9YNE4</accession>
<dbReference type="Pfam" id="PF21981">
    <property type="entry name" value="RecX_HTH3"/>
    <property type="match status" value="2"/>
</dbReference>
<dbReference type="EMBL" id="FOHU01000001">
    <property type="protein sequence ID" value="SES70573.1"/>
    <property type="molecule type" value="Genomic_DNA"/>
</dbReference>
<comment type="similarity">
    <text evidence="2 5">Belongs to the RecX family.</text>
</comment>
<feature type="domain" description="RecX third three-helical" evidence="6">
    <location>
        <begin position="171"/>
        <end position="213"/>
    </location>
</feature>
<protein>
    <recommendedName>
        <fullName evidence="3 5">Regulatory protein RecX</fullName>
    </recommendedName>
</protein>
<reference evidence="8 9" key="1">
    <citation type="submission" date="2016-10" db="EMBL/GenBank/DDBJ databases">
        <authorList>
            <person name="de Groot N.N."/>
        </authorList>
    </citation>
    <scope>NUCLEOTIDE SEQUENCE [LARGE SCALE GENOMIC DNA]</scope>
    <source>
        <strain evidence="8 9">DSM 18979</strain>
    </source>
</reference>
<dbReference type="PANTHER" id="PTHR33602">
    <property type="entry name" value="REGULATORY PROTEIN RECX FAMILY PROTEIN"/>
    <property type="match status" value="1"/>
</dbReference>
<dbReference type="InterPro" id="IPR036388">
    <property type="entry name" value="WH-like_DNA-bd_sf"/>
</dbReference>
<dbReference type="InterPro" id="IPR053925">
    <property type="entry name" value="RecX_HTH_3rd"/>
</dbReference>
<dbReference type="GO" id="GO:0005737">
    <property type="term" value="C:cytoplasm"/>
    <property type="evidence" value="ECO:0007669"/>
    <property type="project" value="UniProtKB-SubCell"/>
</dbReference>
<evidence type="ECO:0000256" key="4">
    <source>
        <dbReference type="ARBA" id="ARBA00022490"/>
    </source>
</evidence>
<evidence type="ECO:0000256" key="2">
    <source>
        <dbReference type="ARBA" id="ARBA00009695"/>
    </source>
</evidence>
<evidence type="ECO:0000259" key="7">
    <source>
        <dbReference type="Pfam" id="PF21982"/>
    </source>
</evidence>
<dbReference type="Gene3D" id="1.10.10.10">
    <property type="entry name" value="Winged helix-like DNA-binding domain superfamily/Winged helix DNA-binding domain"/>
    <property type="match status" value="4"/>
</dbReference>
<evidence type="ECO:0000256" key="5">
    <source>
        <dbReference type="HAMAP-Rule" id="MF_01114"/>
    </source>
</evidence>
<evidence type="ECO:0000256" key="3">
    <source>
        <dbReference type="ARBA" id="ARBA00018111"/>
    </source>
</evidence>
<dbReference type="AlphaFoldDB" id="A0A1H9YNE4"/>
<dbReference type="STRING" id="426128.SAMN05660297_00320"/>
<evidence type="ECO:0000313" key="8">
    <source>
        <dbReference type="EMBL" id="SES70573.1"/>
    </source>
</evidence>
<dbReference type="Proteomes" id="UP000199568">
    <property type="component" value="Unassembled WGS sequence"/>
</dbReference>
<name>A0A1H9YNE4_9FIRM</name>
<keyword evidence="4 5" id="KW-0963">Cytoplasm</keyword>
<dbReference type="InterPro" id="IPR003783">
    <property type="entry name" value="Regulatory_RecX"/>
</dbReference>
<sequence>MKTNYYKQALNKAFSYLSYKSRTEKEVISYLSKNDFDDTVISEVIIKLRDLNYVNDNTYAIDYVNNSIEKQTKGINLIRKELLEKGINEKIVSEHLALYSSNLEIRTIENVTKKFFSSKKSLPLNQIKAKLYSRLLQRGFTIDTINYALKFLDEDREIQSILLQQEEFYNQQAKLIATKFFEKYSKNEKNEYKVKQKLYGKLISKGFDYSLCNVIVEEILNNNK</sequence>
<dbReference type="Pfam" id="PF21982">
    <property type="entry name" value="RecX_HTH1"/>
    <property type="match status" value="1"/>
</dbReference>